<proteinExistence type="predicted"/>
<dbReference type="OrthoDB" id="342281at2759"/>
<sequence length="344" mass="39594">MTELLRFEEVESIEEVYTLSKYPKTDYTYSRLSRDRVELAPGQVAVPNMSRRSLSQFRVQGPHADTTDLPAAAAAWTTTTVRKRYTTIDSSDDETAYLHKGTYNAADNRWWLTRLLVTVITTITTATSNTYRKIVGPSHRYPYTDRRPAKGDFMSRAATTLGAPFYWIYSVVKTLVTTTVTTVTETIMPNHVGENEKYMTRSYQSKADSNRRMWPWILLLLLPMMGYGLNYTYKNFDHLAMPNFTDFQLDLSEFYASEFPKISWPALPNISLSELNVFPRINLTLPEINITLPDVTENLPQVSKAYREYKDIVQNRMTDASDYLSVVAGSCYEEMKRFWRGVIG</sequence>
<keyword evidence="2" id="KW-1185">Reference proteome</keyword>
<gene>
    <name evidence="1" type="ORF">PAPOLLO_LOCUS19992</name>
</gene>
<protein>
    <submittedName>
        <fullName evidence="1">(apollo) hypothetical protein</fullName>
    </submittedName>
</protein>
<organism evidence="1 2">
    <name type="scientific">Parnassius apollo</name>
    <name type="common">Apollo butterfly</name>
    <name type="synonym">Papilio apollo</name>
    <dbReference type="NCBI Taxonomy" id="110799"/>
    <lineage>
        <taxon>Eukaryota</taxon>
        <taxon>Metazoa</taxon>
        <taxon>Ecdysozoa</taxon>
        <taxon>Arthropoda</taxon>
        <taxon>Hexapoda</taxon>
        <taxon>Insecta</taxon>
        <taxon>Pterygota</taxon>
        <taxon>Neoptera</taxon>
        <taxon>Endopterygota</taxon>
        <taxon>Lepidoptera</taxon>
        <taxon>Glossata</taxon>
        <taxon>Ditrysia</taxon>
        <taxon>Papilionoidea</taxon>
        <taxon>Papilionidae</taxon>
        <taxon>Parnassiinae</taxon>
        <taxon>Parnassini</taxon>
        <taxon>Parnassius</taxon>
        <taxon>Parnassius</taxon>
    </lineage>
</organism>
<comment type="caution">
    <text evidence="1">The sequence shown here is derived from an EMBL/GenBank/DDBJ whole genome shotgun (WGS) entry which is preliminary data.</text>
</comment>
<dbReference type="Proteomes" id="UP000691718">
    <property type="component" value="Unassembled WGS sequence"/>
</dbReference>
<name>A0A8S3XN69_PARAO</name>
<accession>A0A8S3XN69</accession>
<dbReference type="AlphaFoldDB" id="A0A8S3XN69"/>
<evidence type="ECO:0000313" key="2">
    <source>
        <dbReference type="Proteomes" id="UP000691718"/>
    </source>
</evidence>
<reference evidence="1" key="1">
    <citation type="submission" date="2021-04" db="EMBL/GenBank/DDBJ databases">
        <authorList>
            <person name="Tunstrom K."/>
        </authorList>
    </citation>
    <scope>NUCLEOTIDE SEQUENCE</scope>
</reference>
<dbReference type="EMBL" id="CAJQZP010001245">
    <property type="protein sequence ID" value="CAG5032912.1"/>
    <property type="molecule type" value="Genomic_DNA"/>
</dbReference>
<evidence type="ECO:0000313" key="1">
    <source>
        <dbReference type="EMBL" id="CAG5032912.1"/>
    </source>
</evidence>